<keyword evidence="2 8" id="KW-0479">Metal-binding</keyword>
<proteinExistence type="predicted"/>
<dbReference type="SUPFAM" id="SSF57716">
    <property type="entry name" value="Glucocorticoid receptor-like (DNA-binding domain)"/>
    <property type="match status" value="1"/>
</dbReference>
<dbReference type="Gene3D" id="2.10.110.10">
    <property type="entry name" value="Cysteine Rich Protein"/>
    <property type="match status" value="1"/>
</dbReference>
<keyword evidence="1" id="KW-0488">Methylation</keyword>
<dbReference type="CDD" id="cd09401">
    <property type="entry name" value="LIM_TLP_like"/>
    <property type="match status" value="1"/>
</dbReference>
<organism evidence="10 11">
    <name type="scientific">Araneus ventricosus</name>
    <name type="common">Orbweaver spider</name>
    <name type="synonym">Epeira ventricosa</name>
    <dbReference type="NCBI Taxonomy" id="182803"/>
    <lineage>
        <taxon>Eukaryota</taxon>
        <taxon>Metazoa</taxon>
        <taxon>Ecdysozoa</taxon>
        <taxon>Arthropoda</taxon>
        <taxon>Chelicerata</taxon>
        <taxon>Arachnida</taxon>
        <taxon>Araneae</taxon>
        <taxon>Araneomorphae</taxon>
        <taxon>Entelegynae</taxon>
        <taxon>Araneoidea</taxon>
        <taxon>Araneidae</taxon>
        <taxon>Araneus</taxon>
    </lineage>
</organism>
<evidence type="ECO:0000256" key="3">
    <source>
        <dbReference type="ARBA" id="ARBA00022833"/>
    </source>
</evidence>
<evidence type="ECO:0000256" key="8">
    <source>
        <dbReference type="PROSITE-ProRule" id="PRU00125"/>
    </source>
</evidence>
<evidence type="ECO:0000256" key="6">
    <source>
        <dbReference type="ARBA" id="ARBA00055254"/>
    </source>
</evidence>
<reference evidence="10 11" key="1">
    <citation type="journal article" date="2019" name="Sci. Rep.">
        <title>Orb-weaving spider Araneus ventricosus genome elucidates the spidroin gene catalogue.</title>
        <authorList>
            <person name="Kono N."/>
            <person name="Nakamura H."/>
            <person name="Ohtoshi R."/>
            <person name="Moran D.A.P."/>
            <person name="Shinohara A."/>
            <person name="Yoshida Y."/>
            <person name="Fujiwara M."/>
            <person name="Mori M."/>
            <person name="Tomita M."/>
            <person name="Arakawa K."/>
        </authorList>
    </citation>
    <scope>NUCLEOTIDE SEQUENCE [LARGE SCALE GENOMIC DNA]</scope>
</reference>
<evidence type="ECO:0000313" key="11">
    <source>
        <dbReference type="Proteomes" id="UP000499080"/>
    </source>
</evidence>
<evidence type="ECO:0000256" key="2">
    <source>
        <dbReference type="ARBA" id="ARBA00022723"/>
    </source>
</evidence>
<keyword evidence="5 8" id="KW-0440">LIM domain</keyword>
<keyword evidence="11" id="KW-1185">Reference proteome</keyword>
<comment type="caution">
    <text evidence="10">The sequence shown here is derived from an EMBL/GenBank/DDBJ whole genome shotgun (WGS) entry which is preliminary data.</text>
</comment>
<dbReference type="EMBL" id="BGPR01012271">
    <property type="protein sequence ID" value="GBN55352.1"/>
    <property type="molecule type" value="Genomic_DNA"/>
</dbReference>
<evidence type="ECO:0000256" key="1">
    <source>
        <dbReference type="ARBA" id="ARBA00022481"/>
    </source>
</evidence>
<dbReference type="PROSITE" id="PS50023">
    <property type="entry name" value="LIM_DOMAIN_2"/>
    <property type="match status" value="1"/>
</dbReference>
<dbReference type="GO" id="GO:0046872">
    <property type="term" value="F:metal ion binding"/>
    <property type="evidence" value="ECO:0007669"/>
    <property type="project" value="UniProtKB-KW"/>
</dbReference>
<evidence type="ECO:0000256" key="5">
    <source>
        <dbReference type="ARBA" id="ARBA00023038"/>
    </source>
</evidence>
<dbReference type="PANTHER" id="PTHR46074:SF5">
    <property type="entry name" value="LIM DOMAIN-CONTAINING PROTEIN C"/>
    <property type="match status" value="1"/>
</dbReference>
<dbReference type="AlphaFoldDB" id="A0A4Y2PW77"/>
<evidence type="ECO:0000313" key="10">
    <source>
        <dbReference type="EMBL" id="GBN55352.1"/>
    </source>
</evidence>
<sequence length="45" mass="5150">MPNCPKCEKPVYFAERLTSLGKDWHRACLRCEKCNKTLTPGSHAE</sequence>
<keyword evidence="3 8" id="KW-0862">Zinc</keyword>
<accession>A0A4Y2PW77</accession>
<evidence type="ECO:0000256" key="4">
    <source>
        <dbReference type="ARBA" id="ARBA00022990"/>
    </source>
</evidence>
<evidence type="ECO:0000256" key="7">
    <source>
        <dbReference type="ARBA" id="ARBA00072537"/>
    </source>
</evidence>
<dbReference type="FunFam" id="2.10.110.10:FF:000054">
    <property type="entry name" value="Cysteine-rich protein 1"/>
    <property type="match status" value="1"/>
</dbReference>
<comment type="function">
    <text evidence="6">Seems to have a role in zinc absorption and may function as an intracellular zinc transport protein.</text>
</comment>
<dbReference type="PROSITE" id="PS00478">
    <property type="entry name" value="LIM_DOMAIN_1"/>
    <property type="match status" value="1"/>
</dbReference>
<dbReference type="OrthoDB" id="25654at2759"/>
<name>A0A4Y2PW77_ARAVE</name>
<dbReference type="InterPro" id="IPR001781">
    <property type="entry name" value="Znf_LIM"/>
</dbReference>
<protein>
    <recommendedName>
        <fullName evidence="7">Cysteine-rich protein 1</fullName>
    </recommendedName>
</protein>
<dbReference type="SMART" id="SM00132">
    <property type="entry name" value="LIM"/>
    <property type="match status" value="1"/>
</dbReference>
<evidence type="ECO:0000259" key="9">
    <source>
        <dbReference type="PROSITE" id="PS50023"/>
    </source>
</evidence>
<dbReference type="Pfam" id="PF00412">
    <property type="entry name" value="LIM"/>
    <property type="match status" value="1"/>
</dbReference>
<dbReference type="Proteomes" id="UP000499080">
    <property type="component" value="Unassembled WGS sequence"/>
</dbReference>
<feature type="non-terminal residue" evidence="10">
    <location>
        <position position="45"/>
    </location>
</feature>
<feature type="domain" description="LIM zinc-binding" evidence="9">
    <location>
        <begin position="2"/>
        <end position="45"/>
    </location>
</feature>
<keyword evidence="4" id="KW-0007">Acetylation</keyword>
<gene>
    <name evidence="10" type="ORF">AVEN_23739_1</name>
</gene>
<dbReference type="PANTHER" id="PTHR46074">
    <property type="entry name" value="CYSTEINE-RICH PROTEIN CRIP FAMILY MEMBER"/>
    <property type="match status" value="1"/>
</dbReference>